<dbReference type="Gene3D" id="3.40.50.720">
    <property type="entry name" value="NAD(P)-binding Rossmann-like Domain"/>
    <property type="match status" value="1"/>
</dbReference>
<reference evidence="4 5" key="1">
    <citation type="submission" date="2016-03" db="EMBL/GenBank/DDBJ databases">
        <title>Draft genome sequence of the Fonsecaea monophora CBS 269.37.</title>
        <authorList>
            <person name="Bombassaro A."/>
            <person name="Vinicius W.A."/>
            <person name="De Hoog S."/>
            <person name="Sun J."/>
            <person name="Souza E.M."/>
            <person name="Raittz R.T."/>
            <person name="Costa F."/>
            <person name="Leao A.C."/>
            <person name="Tadra-Sfeir M.Z."/>
            <person name="Baura V."/>
            <person name="Balsanelli E."/>
            <person name="Pedrosa F.O."/>
            <person name="Moreno L.F."/>
            <person name="Steffens M.B."/>
            <person name="Xi L."/>
            <person name="Bocca A.L."/>
            <person name="Felipe M.S."/>
            <person name="Teixeira M."/>
            <person name="Telles Filho F.Q."/>
            <person name="Azevedo C.M."/>
            <person name="Gomes R."/>
            <person name="Vicente V.A."/>
        </authorList>
    </citation>
    <scope>NUCLEOTIDE SEQUENCE [LARGE SCALE GENOMIC DNA]</scope>
    <source>
        <strain evidence="4 5">CBS 269.37</strain>
    </source>
</reference>
<organism evidence="4 5">
    <name type="scientific">Fonsecaea monophora</name>
    <dbReference type="NCBI Taxonomy" id="254056"/>
    <lineage>
        <taxon>Eukaryota</taxon>
        <taxon>Fungi</taxon>
        <taxon>Dikarya</taxon>
        <taxon>Ascomycota</taxon>
        <taxon>Pezizomycotina</taxon>
        <taxon>Eurotiomycetes</taxon>
        <taxon>Chaetothyriomycetidae</taxon>
        <taxon>Chaetothyriales</taxon>
        <taxon>Herpotrichiellaceae</taxon>
        <taxon>Fonsecaea</taxon>
    </lineage>
</organism>
<accession>A0A177ERS6</accession>
<dbReference type="Pfam" id="PF05368">
    <property type="entry name" value="NmrA"/>
    <property type="match status" value="1"/>
</dbReference>
<evidence type="ECO:0000256" key="1">
    <source>
        <dbReference type="ARBA" id="ARBA00022857"/>
    </source>
</evidence>
<dbReference type="AlphaFoldDB" id="A0A177ERS6"/>
<evidence type="ECO:0000259" key="3">
    <source>
        <dbReference type="Pfam" id="PF05368"/>
    </source>
</evidence>
<feature type="domain" description="NmrA-like" evidence="3">
    <location>
        <begin position="6"/>
        <end position="247"/>
    </location>
</feature>
<dbReference type="InterPro" id="IPR008030">
    <property type="entry name" value="NmrA-like"/>
</dbReference>
<keyword evidence="5" id="KW-1185">Reference proteome</keyword>
<dbReference type="PANTHER" id="PTHR47706:SF9">
    <property type="entry name" value="NMRA-LIKE DOMAIN-CONTAINING PROTEIN-RELATED"/>
    <property type="match status" value="1"/>
</dbReference>
<dbReference type="GO" id="GO:0016491">
    <property type="term" value="F:oxidoreductase activity"/>
    <property type="evidence" value="ECO:0007669"/>
    <property type="project" value="UniProtKB-KW"/>
</dbReference>
<dbReference type="SUPFAM" id="SSF51735">
    <property type="entry name" value="NAD(P)-binding Rossmann-fold domains"/>
    <property type="match status" value="1"/>
</dbReference>
<dbReference type="RefSeq" id="XP_022505952.1">
    <property type="nucleotide sequence ID" value="XM_022661735.1"/>
</dbReference>
<dbReference type="GeneID" id="34606939"/>
<proteinExistence type="predicted"/>
<dbReference type="Proteomes" id="UP000077002">
    <property type="component" value="Unassembled WGS sequence"/>
</dbReference>
<dbReference type="EMBL" id="LVKK01000190">
    <property type="protein sequence ID" value="OAG34000.1"/>
    <property type="molecule type" value="Genomic_DNA"/>
</dbReference>
<dbReference type="OrthoDB" id="9974981at2759"/>
<evidence type="ECO:0000256" key="2">
    <source>
        <dbReference type="ARBA" id="ARBA00023002"/>
    </source>
</evidence>
<protein>
    <recommendedName>
        <fullName evidence="3">NmrA-like domain-containing protein</fullName>
    </recommendedName>
</protein>
<comment type="caution">
    <text evidence="4">The sequence shown here is derived from an EMBL/GenBank/DDBJ whole genome shotgun (WGS) entry which is preliminary data.</text>
</comment>
<keyword evidence="1" id="KW-0521">NADP</keyword>
<dbReference type="InterPro" id="IPR036291">
    <property type="entry name" value="NAD(P)-bd_dom_sf"/>
</dbReference>
<evidence type="ECO:0000313" key="4">
    <source>
        <dbReference type="EMBL" id="OAG34000.1"/>
    </source>
</evidence>
<name>A0A177ERS6_9EURO</name>
<dbReference type="PANTHER" id="PTHR47706">
    <property type="entry name" value="NMRA-LIKE FAMILY PROTEIN"/>
    <property type="match status" value="1"/>
</dbReference>
<keyword evidence="2" id="KW-0560">Oxidoreductase</keyword>
<sequence length="332" mass="36620">MSDPIKKVVVLGATGNVGRPITTALAEAGYTVTAASRTPGQKFPDSIKNITSAVVDYTSPEALTALFTGQDAVVEAIPPNALHMQGTIVDACLAAGTVRHIITPDFACDTFNEHITELALYVPKVEAQRVLEGKLKGSKVNWSAIITGGCVLWQDEIEETTQRLTTFFASLLHGSTAIPLGYYWINPRTNTLVVYGSGNQRNSMCRVSTAAQVVCDVLRDPEKYANRPVYVADHTVSMNELIPILEEIKPGWQIERVDLDEFFATAKRLWDEDTDKGVEVRLLTPAYNMLGTYGIFEETNRYNADFGHLIEPECGYQKTLEDLKEELKTLVT</sequence>
<evidence type="ECO:0000313" key="5">
    <source>
        <dbReference type="Proteomes" id="UP000077002"/>
    </source>
</evidence>
<dbReference type="InterPro" id="IPR051609">
    <property type="entry name" value="NmrA/Isoflavone_reductase-like"/>
</dbReference>
<gene>
    <name evidence="4" type="ORF">AYO21_11855</name>
</gene>